<sequence>MSLIKFDASKLTPFVQKNELSEMQAMVNAADQELREGSGAGSDFLGWVDLPVDYDQGEFARIKEAAKKIQSNSEVLVCIGIGGSYLGAQAAIEFLNSAFYGKAKEKYPTVVFCGNSLSGSYLHDLIEWLGDKDFSINVISKSGTTTEPAVAFRVFKAKLIAKYGKEEAQRRIFATTDRAKGALKTEADAEGYEEFVVPDDIGGRYSVLSAVGLLPIAAAGADIDALMKGAADARNDYRDTDLQQASPYQYAALRNILYRKGYTTEIVENYEPTLRMFSEWCKQLMGESEGKDNKGIWPASANFSTDLHSLGQYIQEGMRNLFETVIRVENPANDVKIPADDRDLDQLNFLAGKSLNYVNDRAYEGVVLAHTDGGVPVMTVNIPDQTEHTLGYLIYFFELAIAISGYLNGINPFNQPGVEEYKRNMFGLLNKPGFEELHDDLTARFNESN</sequence>
<evidence type="ECO:0000256" key="1">
    <source>
        <dbReference type="ARBA" id="ARBA00004926"/>
    </source>
</evidence>
<dbReference type="EC" id="5.3.1.9" evidence="7"/>
<evidence type="ECO:0000256" key="4">
    <source>
        <dbReference type="ARBA" id="ARBA00023152"/>
    </source>
</evidence>
<evidence type="ECO:0000256" key="3">
    <source>
        <dbReference type="ARBA" id="ARBA00022432"/>
    </source>
</evidence>
<keyword evidence="3 7" id="KW-0312">Gluconeogenesis</keyword>
<dbReference type="PROSITE" id="PS00765">
    <property type="entry name" value="P_GLUCOSE_ISOMERASE_1"/>
    <property type="match status" value="1"/>
</dbReference>
<dbReference type="Gene3D" id="3.40.50.10490">
    <property type="entry name" value="Glucose-6-phosphate isomerase like protein, domain 1"/>
    <property type="match status" value="2"/>
</dbReference>
<dbReference type="InterPro" id="IPR035476">
    <property type="entry name" value="SIS_PGI_1"/>
</dbReference>
<dbReference type="HAMAP" id="MF_00473">
    <property type="entry name" value="G6P_isomerase"/>
    <property type="match status" value="1"/>
</dbReference>
<dbReference type="InterPro" id="IPR018189">
    <property type="entry name" value="Phosphoglucose_isomerase_CS"/>
</dbReference>
<comment type="similarity">
    <text evidence="2 7 8">Belongs to the GPI family.</text>
</comment>
<keyword evidence="4 7" id="KW-0324">Glycolysis</keyword>
<feature type="active site" description="Proton donor" evidence="7">
    <location>
        <position position="287"/>
    </location>
</feature>
<dbReference type="CDD" id="cd05015">
    <property type="entry name" value="SIS_PGI_1"/>
    <property type="match status" value="1"/>
</dbReference>
<evidence type="ECO:0000313" key="9">
    <source>
        <dbReference type="EMBL" id="BDR60330.1"/>
    </source>
</evidence>
<dbReference type="NCBIfam" id="NF010697">
    <property type="entry name" value="PRK14097.1"/>
    <property type="match status" value="1"/>
</dbReference>
<comment type="catalytic activity">
    <reaction evidence="6 7 8">
        <text>alpha-D-glucose 6-phosphate = beta-D-fructose 6-phosphate</text>
        <dbReference type="Rhea" id="RHEA:11816"/>
        <dbReference type="ChEBI" id="CHEBI:57634"/>
        <dbReference type="ChEBI" id="CHEBI:58225"/>
        <dbReference type="EC" id="5.3.1.9"/>
    </reaction>
</comment>
<comment type="caution">
    <text evidence="7">Lacks conserved residue(s) required for the propagation of feature annotation.</text>
</comment>
<dbReference type="CDD" id="cd05016">
    <property type="entry name" value="SIS_PGI_2"/>
    <property type="match status" value="1"/>
</dbReference>
<dbReference type="PANTHER" id="PTHR11469:SF1">
    <property type="entry name" value="GLUCOSE-6-PHOSPHATE ISOMERASE"/>
    <property type="match status" value="1"/>
</dbReference>
<comment type="function">
    <text evidence="7">Catalyzes the reversible isomerization of glucose-6-phosphate to fructose-6-phosphate.</text>
</comment>
<dbReference type="SUPFAM" id="SSF53697">
    <property type="entry name" value="SIS domain"/>
    <property type="match status" value="1"/>
</dbReference>
<reference evidence="9 10" key="1">
    <citation type="journal article" date="2023" name="Microbiol. Spectr.">
        <title>Symbiosis of Carpenter Bees with Uncharacterized Lactic Acid Bacteria Showing NAD Auxotrophy.</title>
        <authorList>
            <person name="Kawasaki S."/>
            <person name="Ozawa K."/>
            <person name="Mori T."/>
            <person name="Yamamoto A."/>
            <person name="Ito M."/>
            <person name="Ohkuma M."/>
            <person name="Sakamoto M."/>
            <person name="Matsutani M."/>
        </authorList>
    </citation>
    <scope>NUCLEOTIDE SEQUENCE [LARGE SCALE GENOMIC DNA]</scope>
    <source>
        <strain evidence="9 10">Kim32-2</strain>
    </source>
</reference>
<dbReference type="PROSITE" id="PS51463">
    <property type="entry name" value="P_GLUCOSE_ISOMERASE_3"/>
    <property type="match status" value="1"/>
</dbReference>
<dbReference type="Pfam" id="PF00342">
    <property type="entry name" value="PGI"/>
    <property type="match status" value="1"/>
</dbReference>
<accession>A0ABM8BGF0</accession>
<gene>
    <name evidence="7 9" type="primary">pgi</name>
    <name evidence="9" type="ORF">KIM322_05910</name>
</gene>
<evidence type="ECO:0000256" key="5">
    <source>
        <dbReference type="ARBA" id="ARBA00023235"/>
    </source>
</evidence>
<evidence type="ECO:0000256" key="8">
    <source>
        <dbReference type="RuleBase" id="RU000612"/>
    </source>
</evidence>
<comment type="pathway">
    <text evidence="7">Carbohydrate biosynthesis; gluconeogenesis.</text>
</comment>
<evidence type="ECO:0000313" key="10">
    <source>
        <dbReference type="Proteomes" id="UP001321741"/>
    </source>
</evidence>
<feature type="active site" evidence="7">
    <location>
        <position position="422"/>
    </location>
</feature>
<evidence type="ECO:0000256" key="2">
    <source>
        <dbReference type="ARBA" id="ARBA00006604"/>
    </source>
</evidence>
<evidence type="ECO:0000256" key="7">
    <source>
        <dbReference type="HAMAP-Rule" id="MF_00473"/>
    </source>
</evidence>
<dbReference type="EMBL" id="AP026803">
    <property type="protein sequence ID" value="BDR60330.1"/>
    <property type="molecule type" value="Genomic_DNA"/>
</dbReference>
<comment type="subcellular location">
    <subcellularLocation>
        <location evidence="7">Cytoplasm</location>
    </subcellularLocation>
</comment>
<keyword evidence="10" id="KW-1185">Reference proteome</keyword>
<dbReference type="RefSeq" id="WP_317638037.1">
    <property type="nucleotide sequence ID" value="NZ_AP026803.1"/>
</dbReference>
<dbReference type="PRINTS" id="PR00662">
    <property type="entry name" value="G6PISOMERASE"/>
</dbReference>
<proteinExistence type="inferred from homology"/>
<organism evidence="9 10">
    <name type="scientific">Lactobacillus xylocopicola</name>
    <dbReference type="NCBI Taxonomy" id="2976676"/>
    <lineage>
        <taxon>Bacteria</taxon>
        <taxon>Bacillati</taxon>
        <taxon>Bacillota</taxon>
        <taxon>Bacilli</taxon>
        <taxon>Lactobacillales</taxon>
        <taxon>Lactobacillaceae</taxon>
        <taxon>Lactobacillus</taxon>
    </lineage>
</organism>
<keyword evidence="5 7" id="KW-0413">Isomerase</keyword>
<dbReference type="PANTHER" id="PTHR11469">
    <property type="entry name" value="GLUCOSE-6-PHOSPHATE ISOMERASE"/>
    <property type="match status" value="1"/>
</dbReference>
<dbReference type="PROSITE" id="PS00174">
    <property type="entry name" value="P_GLUCOSE_ISOMERASE_2"/>
    <property type="match status" value="1"/>
</dbReference>
<dbReference type="InterPro" id="IPR001672">
    <property type="entry name" value="G6P_Isomerase"/>
</dbReference>
<dbReference type="Proteomes" id="UP001321741">
    <property type="component" value="Chromosome"/>
</dbReference>
<dbReference type="InterPro" id="IPR046348">
    <property type="entry name" value="SIS_dom_sf"/>
</dbReference>
<comment type="pathway">
    <text evidence="1 7 8">Carbohydrate degradation; glycolysis; D-glyceraldehyde 3-phosphate and glycerone phosphate from D-glucose: step 2/4.</text>
</comment>
<dbReference type="GO" id="GO:0016853">
    <property type="term" value="F:isomerase activity"/>
    <property type="evidence" value="ECO:0007669"/>
    <property type="project" value="UniProtKB-KW"/>
</dbReference>
<dbReference type="InterPro" id="IPR035482">
    <property type="entry name" value="SIS_PGI_2"/>
</dbReference>
<name>A0ABM8BGF0_9LACO</name>
<protein>
    <recommendedName>
        <fullName evidence="7">Glucose-6-phosphate isomerase</fullName>
        <shortName evidence="7">GPI</shortName>
        <ecNumber evidence="7">5.3.1.9</ecNumber>
    </recommendedName>
    <alternativeName>
        <fullName evidence="7">Phosphoglucose isomerase</fullName>
        <shortName evidence="7">PGI</shortName>
    </alternativeName>
    <alternativeName>
        <fullName evidence="7">Phosphohexose isomerase</fullName>
        <shortName evidence="7">PHI</shortName>
    </alternativeName>
</protein>
<evidence type="ECO:0000256" key="6">
    <source>
        <dbReference type="ARBA" id="ARBA00029321"/>
    </source>
</evidence>
<keyword evidence="7" id="KW-0963">Cytoplasm</keyword>